<feature type="region of interest" description="Disordered" evidence="5">
    <location>
        <begin position="654"/>
        <end position="682"/>
    </location>
</feature>
<evidence type="ECO:0000256" key="2">
    <source>
        <dbReference type="ARBA" id="ARBA00022763"/>
    </source>
</evidence>
<evidence type="ECO:0000256" key="3">
    <source>
        <dbReference type="ARBA" id="ARBA00023204"/>
    </source>
</evidence>
<reference evidence="7" key="1">
    <citation type="journal article" date="2011" name="PLoS Biol.">
        <title>Gene gain and loss during evolution of obligate parasitism in the white rust pathogen of Arabidopsis thaliana.</title>
        <authorList>
            <person name="Kemen E."/>
            <person name="Gardiner A."/>
            <person name="Schultz-Larsen T."/>
            <person name="Kemen A.C."/>
            <person name="Balmuth A.L."/>
            <person name="Robert-Seilaniantz A."/>
            <person name="Bailey K."/>
            <person name="Holub E."/>
            <person name="Studholme D.J."/>
            <person name="Maclean D."/>
            <person name="Jones J.D."/>
        </authorList>
    </citation>
    <scope>NUCLEOTIDE SEQUENCE</scope>
</reference>
<feature type="region of interest" description="Disordered" evidence="5">
    <location>
        <begin position="77"/>
        <end position="114"/>
    </location>
</feature>
<dbReference type="GO" id="GO:0006334">
    <property type="term" value="P:nucleosome assembly"/>
    <property type="evidence" value="ECO:0007669"/>
    <property type="project" value="TreeGrafter"/>
</dbReference>
<evidence type="ECO:0000313" key="7">
    <source>
        <dbReference type="EMBL" id="CCA24544.1"/>
    </source>
</evidence>
<keyword evidence="4" id="KW-0539">Nucleus</keyword>
<feature type="compositionally biased region" description="Polar residues" evidence="5">
    <location>
        <begin position="717"/>
        <end position="726"/>
    </location>
</feature>
<feature type="region of interest" description="Disordered" evidence="5">
    <location>
        <begin position="441"/>
        <end position="476"/>
    </location>
</feature>
<dbReference type="GO" id="GO:0006281">
    <property type="term" value="P:DNA repair"/>
    <property type="evidence" value="ECO:0007669"/>
    <property type="project" value="UniProtKB-KW"/>
</dbReference>
<reference evidence="7" key="2">
    <citation type="submission" date="2011-02" db="EMBL/GenBank/DDBJ databases">
        <authorList>
            <person name="MacLean D."/>
        </authorList>
    </citation>
    <scope>NUCLEOTIDE SEQUENCE</scope>
</reference>
<dbReference type="EMBL" id="FR824382">
    <property type="protein sequence ID" value="CCA25967.1"/>
    <property type="molecule type" value="Genomic_DNA"/>
</dbReference>
<feature type="compositionally biased region" description="Basic and acidic residues" evidence="5">
    <location>
        <begin position="1"/>
        <end position="33"/>
    </location>
</feature>
<dbReference type="PANTHER" id="PTHR15272">
    <property type="entry name" value="CHROMATIN ASSEMBLY FACTOR 1 SUBUNIT A CAF-1 SUBUNIT A"/>
    <property type="match status" value="1"/>
</dbReference>
<evidence type="ECO:0000259" key="6">
    <source>
        <dbReference type="Pfam" id="PF12253"/>
    </source>
</evidence>
<gene>
    <name evidence="7" type="primary">AlNc14C245G9541</name>
    <name evidence="8" type="synonym">AlNc14C337G10743</name>
    <name evidence="7" type="ORF">ALNC14_106880</name>
    <name evidence="8" type="ORF">ALNC14_121110</name>
</gene>
<protein>
    <submittedName>
        <fullName evidence="7">Uncharacterized protein AlNc14C245G9541</fullName>
    </submittedName>
    <submittedName>
        <fullName evidence="8">Uncharacterized protein AlNc14C337G10743</fullName>
    </submittedName>
</protein>
<feature type="compositionally biased region" description="Acidic residues" evidence="5">
    <location>
        <begin position="655"/>
        <end position="682"/>
    </location>
</feature>
<dbReference type="PANTHER" id="PTHR15272:SF0">
    <property type="entry name" value="CHROMATIN ASSEMBLY FACTOR 1 SUBUNIT A"/>
    <property type="match status" value="1"/>
</dbReference>
<evidence type="ECO:0000256" key="4">
    <source>
        <dbReference type="ARBA" id="ARBA00023242"/>
    </source>
</evidence>
<dbReference type="HOGENOM" id="CLU_348982_0_0_1"/>
<feature type="compositionally biased region" description="Basic residues" evidence="5">
    <location>
        <begin position="100"/>
        <end position="109"/>
    </location>
</feature>
<evidence type="ECO:0000256" key="1">
    <source>
        <dbReference type="ARBA" id="ARBA00004123"/>
    </source>
</evidence>
<feature type="region of interest" description="Disordered" evidence="5">
    <location>
        <begin position="702"/>
        <end position="730"/>
    </location>
</feature>
<feature type="domain" description="Chromatin assembly factor 1 subunit A dimerization" evidence="6">
    <location>
        <begin position="615"/>
        <end position="682"/>
    </location>
</feature>
<evidence type="ECO:0000256" key="5">
    <source>
        <dbReference type="SAM" id="MobiDB-lite"/>
    </source>
</evidence>
<comment type="subcellular location">
    <subcellularLocation>
        <location evidence="1">Nucleus</location>
    </subcellularLocation>
</comment>
<keyword evidence="2" id="KW-0227">DNA damage</keyword>
<feature type="region of interest" description="Disordered" evidence="5">
    <location>
        <begin position="137"/>
        <end position="156"/>
    </location>
</feature>
<sequence>MKNHLNNEEDHNRTIAEKSNELNGTDDFRHSLEDQEAPVDTSGTMSVTLIDVNEKETTIFDLSANEKRLAEAALEMRTTSDQDHNANDFLAEDSASLVKKERKPRKRSKRDNSENLIVRQFDREVLASHSNCDGTNEELATKAKKSRKEDSKTQDDALSIIAESSLSLVEDTDNSVKCDKVETQSSPVKLDAVTKTRVEIYKQKLADLLSLCNALQGCTSSSYGEEFSMLQEVYGLGKDHDIQEEWGANESLEQQQRKMSLQFNSVRSTLQHRTGAFDETKIVECPTLLRSFLGHYVQGKSLTLKMLTEQLLSHFDVKIDQSEIISTLSLWLEMEIKVIAQRHCYGARPQRPNIFEDTSENALWLWEVGNIEKVFSLEAQKLIRRMRKHRKRLGQQLRTLVRILHLLHQSPIDEVKVSLEEAKVARFSHVIESEIRRGKYRERKDNEKQSRRDNKEKSEGDKSEQKKLEKRKREEALEQERLMANERKKSMISYFRSIDSSGIEQSEGDLDPSNVESGMCISTEDLTSTCTSGTQSYGQDRYCGSRSLSEDMLSFDKAVHWVSTNKSFAEHLPLITENLPCGGPEIPNKSSKARRLSLPNWTCKRQRHEKLGILKLLQFAENHRPAFYGTFNKTSHLLRNGRRPFAQAKNVDYSIDSDDEWEEDEPGESLSDDSEHESEDEENCLDYNDSWLAHDDEIEYREDGQCSSDTELDDAMETTSGQTSHQSSKKSKRFLKRLLVQIEGPFFCQHPHDKNKAVVANGSCEFTLTSQLVQRLCSPSFESAQLRKAREFECTSAEAPSQINEEAK</sequence>
<keyword evidence="3" id="KW-0234">DNA repair</keyword>
<accession>F0WT57</accession>
<dbReference type="GO" id="GO:0005634">
    <property type="term" value="C:nucleus"/>
    <property type="evidence" value="ECO:0007669"/>
    <property type="project" value="UniProtKB-SubCell"/>
</dbReference>
<proteinExistence type="predicted"/>
<dbReference type="GO" id="GO:0033186">
    <property type="term" value="C:CAF-1 complex"/>
    <property type="evidence" value="ECO:0007669"/>
    <property type="project" value="TreeGrafter"/>
</dbReference>
<dbReference type="Pfam" id="PF12253">
    <property type="entry name" value="CAF1A_dimeriz"/>
    <property type="match status" value="1"/>
</dbReference>
<name>F0WT57_9STRA</name>
<dbReference type="InterPro" id="IPR022043">
    <property type="entry name" value="CAF1A_DD"/>
</dbReference>
<organism evidence="7">
    <name type="scientific">Albugo laibachii Nc14</name>
    <dbReference type="NCBI Taxonomy" id="890382"/>
    <lineage>
        <taxon>Eukaryota</taxon>
        <taxon>Sar</taxon>
        <taxon>Stramenopiles</taxon>
        <taxon>Oomycota</taxon>
        <taxon>Peronosporomycetes</taxon>
        <taxon>Albuginales</taxon>
        <taxon>Albuginaceae</taxon>
        <taxon>Albugo</taxon>
    </lineage>
</organism>
<dbReference type="EMBL" id="FR824290">
    <property type="protein sequence ID" value="CCA24544.1"/>
    <property type="molecule type" value="Genomic_DNA"/>
</dbReference>
<evidence type="ECO:0000313" key="8">
    <source>
        <dbReference type="EMBL" id="CCA25967.1"/>
    </source>
</evidence>
<feature type="region of interest" description="Disordered" evidence="5">
    <location>
        <begin position="1"/>
        <end position="42"/>
    </location>
</feature>
<dbReference type="AlphaFoldDB" id="F0WT57"/>